<name>A0A538U8X0_UNCEI</name>
<dbReference type="PANTHER" id="PTHR47099:SF1">
    <property type="entry name" value="METHYLCOBAMIDE:COM METHYLTRANSFERASE MTBA"/>
    <property type="match status" value="1"/>
</dbReference>
<dbReference type="GO" id="GO:0006779">
    <property type="term" value="P:porphyrin-containing compound biosynthetic process"/>
    <property type="evidence" value="ECO:0007669"/>
    <property type="project" value="InterPro"/>
</dbReference>
<sequence length="381" mass="42675">MLVHDRAGAYASSRRERRTPRRLATSDREDTMAVMTPRERVWATLFGEPVDRPAVSFWGHFYHRESSAADLVDATLEHQREFEWDWVKLNPRKHYHVEDWGVRYRYSGRAGEKPVLASWPIHQPEDWLTITPRAPDRGALGEQLDAVRMLRERLPESVPMIETVFTPLAILTEMVDEPGALKLHMRTHPHAVRGALEAVTATFEPFVSKIVERGADGIYLATTDWASRNLMSADEYRTWARPYDLRLLAAASRAPFNVLHVCKPRNLLFEFTDYPVKAFSYDATNPTNPTLDQALARLPGAVMGGISHEEALQQPGIEAVMAEVRRGFEQTGGRRWLVAPGCSIPPRTPAANLKAVRAAVEALSSDAATSPSASPSRANPP</sequence>
<dbReference type="SUPFAM" id="SSF51726">
    <property type="entry name" value="UROD/MetE-like"/>
    <property type="match status" value="1"/>
</dbReference>
<organism evidence="3 4">
    <name type="scientific">Eiseniibacteriota bacterium</name>
    <dbReference type="NCBI Taxonomy" id="2212470"/>
    <lineage>
        <taxon>Bacteria</taxon>
        <taxon>Candidatus Eiseniibacteriota</taxon>
    </lineage>
</organism>
<dbReference type="InterPro" id="IPR038071">
    <property type="entry name" value="UROD/MetE-like_sf"/>
</dbReference>
<reference evidence="3 4" key="1">
    <citation type="journal article" date="2019" name="Nat. Microbiol.">
        <title>Mediterranean grassland soil C-N compound turnover is dependent on rainfall and depth, and is mediated by genomically divergent microorganisms.</title>
        <authorList>
            <person name="Diamond S."/>
            <person name="Andeer P.F."/>
            <person name="Li Z."/>
            <person name="Crits-Christoph A."/>
            <person name="Burstein D."/>
            <person name="Anantharaman K."/>
            <person name="Lane K.R."/>
            <person name="Thomas B.C."/>
            <person name="Pan C."/>
            <person name="Northen T.R."/>
            <person name="Banfield J.F."/>
        </authorList>
    </citation>
    <scope>NUCLEOTIDE SEQUENCE [LARGE SCALE GENOMIC DNA]</scope>
    <source>
        <strain evidence="3">WS_10</strain>
    </source>
</reference>
<evidence type="ECO:0000313" key="4">
    <source>
        <dbReference type="Proteomes" id="UP000319836"/>
    </source>
</evidence>
<evidence type="ECO:0000256" key="1">
    <source>
        <dbReference type="SAM" id="MobiDB-lite"/>
    </source>
</evidence>
<dbReference type="AlphaFoldDB" id="A0A538U8X0"/>
<feature type="domain" description="Uroporphyrinogen decarboxylase (URO-D)" evidence="2">
    <location>
        <begin position="60"/>
        <end position="362"/>
    </location>
</feature>
<protein>
    <recommendedName>
        <fullName evidence="2">Uroporphyrinogen decarboxylase (URO-D) domain-containing protein</fullName>
    </recommendedName>
</protein>
<gene>
    <name evidence="3" type="ORF">E6K80_03120</name>
</gene>
<dbReference type="Proteomes" id="UP000319836">
    <property type="component" value="Unassembled WGS sequence"/>
</dbReference>
<dbReference type="PANTHER" id="PTHR47099">
    <property type="entry name" value="METHYLCOBAMIDE:COM METHYLTRANSFERASE MTBA"/>
    <property type="match status" value="1"/>
</dbReference>
<dbReference type="EMBL" id="VBPA01000066">
    <property type="protein sequence ID" value="TMQ72342.1"/>
    <property type="molecule type" value="Genomic_DNA"/>
</dbReference>
<dbReference type="InterPro" id="IPR000257">
    <property type="entry name" value="Uroporphyrinogen_deCOase"/>
</dbReference>
<dbReference type="InterPro" id="IPR052024">
    <property type="entry name" value="Methanogen_methyltrans"/>
</dbReference>
<evidence type="ECO:0000259" key="2">
    <source>
        <dbReference type="Pfam" id="PF01208"/>
    </source>
</evidence>
<dbReference type="Gene3D" id="3.20.20.210">
    <property type="match status" value="1"/>
</dbReference>
<comment type="caution">
    <text evidence="3">The sequence shown here is derived from an EMBL/GenBank/DDBJ whole genome shotgun (WGS) entry which is preliminary data.</text>
</comment>
<dbReference type="Pfam" id="PF01208">
    <property type="entry name" value="URO-D"/>
    <property type="match status" value="1"/>
</dbReference>
<proteinExistence type="predicted"/>
<feature type="region of interest" description="Disordered" evidence="1">
    <location>
        <begin position="1"/>
        <end position="30"/>
    </location>
</feature>
<evidence type="ECO:0000313" key="3">
    <source>
        <dbReference type="EMBL" id="TMQ72342.1"/>
    </source>
</evidence>
<accession>A0A538U8X0</accession>
<dbReference type="GO" id="GO:0004853">
    <property type="term" value="F:uroporphyrinogen decarboxylase activity"/>
    <property type="evidence" value="ECO:0007669"/>
    <property type="project" value="InterPro"/>
</dbReference>